<keyword evidence="3" id="KW-1185">Reference proteome</keyword>
<gene>
    <name evidence="2" type="ORF">TorRG33x02_302120</name>
</gene>
<reference evidence="3" key="1">
    <citation type="submission" date="2016-06" db="EMBL/GenBank/DDBJ databases">
        <title>Parallel loss of symbiosis genes in relatives of nitrogen-fixing non-legume Parasponia.</title>
        <authorList>
            <person name="Van Velzen R."/>
            <person name="Holmer R."/>
            <person name="Bu F."/>
            <person name="Rutten L."/>
            <person name="Van Zeijl A."/>
            <person name="Liu W."/>
            <person name="Santuari L."/>
            <person name="Cao Q."/>
            <person name="Sharma T."/>
            <person name="Shen D."/>
            <person name="Roswanjaya Y."/>
            <person name="Wardhani T."/>
            <person name="Kalhor M.S."/>
            <person name="Jansen J."/>
            <person name="Van den Hoogen J."/>
            <person name="Gungor B."/>
            <person name="Hartog M."/>
            <person name="Hontelez J."/>
            <person name="Verver J."/>
            <person name="Yang W.-C."/>
            <person name="Schijlen E."/>
            <person name="Repin R."/>
            <person name="Schilthuizen M."/>
            <person name="Schranz E."/>
            <person name="Heidstra R."/>
            <person name="Miyata K."/>
            <person name="Fedorova E."/>
            <person name="Kohlen W."/>
            <person name="Bisseling T."/>
            <person name="Smit S."/>
            <person name="Geurts R."/>
        </authorList>
    </citation>
    <scope>NUCLEOTIDE SEQUENCE [LARGE SCALE GENOMIC DNA]</scope>
    <source>
        <strain evidence="3">cv. RG33-2</strain>
    </source>
</reference>
<dbReference type="InterPro" id="IPR001810">
    <property type="entry name" value="F-box_dom"/>
</dbReference>
<dbReference type="OrthoDB" id="612216at2759"/>
<dbReference type="InParanoid" id="A0A2P5C0M3"/>
<feature type="domain" description="F-box" evidence="1">
    <location>
        <begin position="1"/>
        <end position="49"/>
    </location>
</feature>
<accession>A0A2P5C0M3</accession>
<dbReference type="InterPro" id="IPR032675">
    <property type="entry name" value="LRR_dom_sf"/>
</dbReference>
<dbReference type="InterPro" id="IPR055411">
    <property type="entry name" value="LRR_FXL15/At3g58940/PEG3-like"/>
</dbReference>
<dbReference type="EMBL" id="JXTC01000430">
    <property type="protein sequence ID" value="PON54597.1"/>
    <property type="molecule type" value="Genomic_DNA"/>
</dbReference>
<dbReference type="PROSITE" id="PS50181">
    <property type="entry name" value="FBOX"/>
    <property type="match status" value="1"/>
</dbReference>
<protein>
    <submittedName>
        <fullName evidence="2">F-box domain containing protein</fullName>
    </submittedName>
</protein>
<evidence type="ECO:0000313" key="2">
    <source>
        <dbReference type="EMBL" id="PON54597.1"/>
    </source>
</evidence>
<dbReference type="Gene3D" id="3.80.10.10">
    <property type="entry name" value="Ribonuclease Inhibitor"/>
    <property type="match status" value="1"/>
</dbReference>
<dbReference type="PANTHER" id="PTHR31639">
    <property type="entry name" value="F-BOX PROTEIN-LIKE"/>
    <property type="match status" value="1"/>
</dbReference>
<dbReference type="SMART" id="SM00256">
    <property type="entry name" value="FBOX"/>
    <property type="match status" value="1"/>
</dbReference>
<dbReference type="STRING" id="63057.A0A2P5C0M3"/>
<evidence type="ECO:0000259" key="1">
    <source>
        <dbReference type="PROSITE" id="PS50181"/>
    </source>
</evidence>
<dbReference type="SUPFAM" id="SSF52047">
    <property type="entry name" value="RNI-like"/>
    <property type="match status" value="1"/>
</dbReference>
<sequence>MDRISELPDHLIHHILSFIPTIDVVRMSILSRRWRQVWYSVPDLHFCDYDHIDRFHFHSQPKKAFYKFVDNCLKYRERSARYIADSFITKLRIEYYGDKPALDNWSTLTIWRNIKELDIFTEPQDFFVVYYCLPEAVLNARSLTVLKLDYLTFDGSCSISLPSLISLSLMYVKLNDEALQNLLLGCPALEKFVLTKGYGLLDPKISSLTLKFLEIIEDDHKPFKTLEFETINLQSLIYNGDRENIINLSACKAIRSLSLSDIMLRELENLICGFSLLESLTLYHCFDVKHIRICGQDLKTIRLLTVISSVVYQ</sequence>
<name>A0A2P5C0M3_TREOI</name>
<comment type="caution">
    <text evidence="2">The sequence shown here is derived from an EMBL/GenBank/DDBJ whole genome shotgun (WGS) entry which is preliminary data.</text>
</comment>
<dbReference type="Pfam" id="PF00646">
    <property type="entry name" value="F-box"/>
    <property type="match status" value="1"/>
</dbReference>
<evidence type="ECO:0000313" key="3">
    <source>
        <dbReference type="Proteomes" id="UP000237000"/>
    </source>
</evidence>
<dbReference type="InterPro" id="IPR036047">
    <property type="entry name" value="F-box-like_dom_sf"/>
</dbReference>
<dbReference type="SUPFAM" id="SSF81383">
    <property type="entry name" value="F-box domain"/>
    <property type="match status" value="1"/>
</dbReference>
<organism evidence="2 3">
    <name type="scientific">Trema orientale</name>
    <name type="common">Charcoal tree</name>
    <name type="synonym">Celtis orientalis</name>
    <dbReference type="NCBI Taxonomy" id="63057"/>
    <lineage>
        <taxon>Eukaryota</taxon>
        <taxon>Viridiplantae</taxon>
        <taxon>Streptophyta</taxon>
        <taxon>Embryophyta</taxon>
        <taxon>Tracheophyta</taxon>
        <taxon>Spermatophyta</taxon>
        <taxon>Magnoliopsida</taxon>
        <taxon>eudicotyledons</taxon>
        <taxon>Gunneridae</taxon>
        <taxon>Pentapetalae</taxon>
        <taxon>rosids</taxon>
        <taxon>fabids</taxon>
        <taxon>Rosales</taxon>
        <taxon>Cannabaceae</taxon>
        <taxon>Trema</taxon>
    </lineage>
</organism>
<dbReference type="AlphaFoldDB" id="A0A2P5C0M3"/>
<dbReference type="Proteomes" id="UP000237000">
    <property type="component" value="Unassembled WGS sequence"/>
</dbReference>
<dbReference type="PANTHER" id="PTHR31639:SF42">
    <property type="entry name" value="OS02G0160200 PROTEIN"/>
    <property type="match status" value="1"/>
</dbReference>
<dbReference type="Gene3D" id="1.20.1280.50">
    <property type="match status" value="1"/>
</dbReference>
<dbReference type="FunCoup" id="A0A2P5C0M3">
    <property type="interactions" value="1299"/>
</dbReference>
<dbReference type="Pfam" id="PF24758">
    <property type="entry name" value="LRR_At5g56370"/>
    <property type="match status" value="1"/>
</dbReference>
<proteinExistence type="predicted"/>
<dbReference type="CDD" id="cd22160">
    <property type="entry name" value="F-box_AtFBL13-like"/>
    <property type="match status" value="1"/>
</dbReference>
<dbReference type="InterPro" id="IPR053781">
    <property type="entry name" value="F-box_AtFBL13-like"/>
</dbReference>